<comment type="caution">
    <text evidence="2">The sequence shown here is derived from an EMBL/GenBank/DDBJ whole genome shotgun (WGS) entry which is preliminary data.</text>
</comment>
<keyword evidence="3" id="KW-1185">Reference proteome</keyword>
<feature type="signal peptide" evidence="1">
    <location>
        <begin position="1"/>
        <end position="28"/>
    </location>
</feature>
<sequence length="333" mass="36462">MAWMRRVFFACGIAAAAALPAAAQQSAAAEPSPALSLIFENDVFFNEDRDYTNGIELTYTTRPSQNVDAMVSLARALPLFADHGLVRTSYSLGQSIFTPKHTELAVPLPTERPYAGYLYATLGLIEANPDRLDQLSVQIGVVGPMALAKESQDWVHSIIDDTKPKGWHYQLHNEPAFNVTYDRSMKLIPPQSLLGLVLDVEPHFGGAVGTVYDYANAGAMVRLGFNLPDDFGPPRIEPNLPGTSYFEPNGGFSLYAFAGVDGRAVARNIFLDGNTWRDSPSVDKYWAVGDLTLGAAMTLSGVRVAFTHVFRTREYKTQDKSSQFGAVNVSFRL</sequence>
<accession>A0ABN1EXI3</accession>
<protein>
    <submittedName>
        <fullName evidence="2">Lipid A deacylase LpxR family protein</fullName>
    </submittedName>
</protein>
<reference evidence="2 3" key="1">
    <citation type="journal article" date="2019" name="Int. J. Syst. Evol. Microbiol.">
        <title>The Global Catalogue of Microorganisms (GCM) 10K type strain sequencing project: providing services to taxonomists for standard genome sequencing and annotation.</title>
        <authorList>
            <consortium name="The Broad Institute Genomics Platform"/>
            <consortium name="The Broad Institute Genome Sequencing Center for Infectious Disease"/>
            <person name="Wu L."/>
            <person name="Ma J."/>
        </authorList>
    </citation>
    <scope>NUCLEOTIDE SEQUENCE [LARGE SCALE GENOMIC DNA]</scope>
    <source>
        <strain evidence="2 3">JCM 15089</strain>
    </source>
</reference>
<name>A0ABN1EXI3_9PROT</name>
<organism evidence="2 3">
    <name type="scientific">Rhizomicrobium electricum</name>
    <dbReference type="NCBI Taxonomy" id="480070"/>
    <lineage>
        <taxon>Bacteria</taxon>
        <taxon>Pseudomonadati</taxon>
        <taxon>Pseudomonadota</taxon>
        <taxon>Alphaproteobacteria</taxon>
        <taxon>Micropepsales</taxon>
        <taxon>Micropepsaceae</taxon>
        <taxon>Rhizomicrobium</taxon>
    </lineage>
</organism>
<evidence type="ECO:0000256" key="1">
    <source>
        <dbReference type="SAM" id="SignalP"/>
    </source>
</evidence>
<dbReference type="RefSeq" id="WP_166936336.1">
    <property type="nucleotide sequence ID" value="NZ_BAAADD010000007.1"/>
</dbReference>
<dbReference type="EMBL" id="BAAADD010000007">
    <property type="protein sequence ID" value="GAA0576948.1"/>
    <property type="molecule type" value="Genomic_DNA"/>
</dbReference>
<dbReference type="InterPro" id="IPR018707">
    <property type="entry name" value="LpxR"/>
</dbReference>
<dbReference type="InterPro" id="IPR037107">
    <property type="entry name" value="Put_OMP_sf"/>
</dbReference>
<dbReference type="Proteomes" id="UP001499951">
    <property type="component" value="Unassembled WGS sequence"/>
</dbReference>
<keyword evidence="1" id="KW-0732">Signal</keyword>
<evidence type="ECO:0000313" key="3">
    <source>
        <dbReference type="Proteomes" id="UP001499951"/>
    </source>
</evidence>
<evidence type="ECO:0000313" key="2">
    <source>
        <dbReference type="EMBL" id="GAA0576948.1"/>
    </source>
</evidence>
<gene>
    <name evidence="2" type="ORF">GCM10008942_27280</name>
</gene>
<proteinExistence type="predicted"/>
<dbReference type="Gene3D" id="2.40.128.140">
    <property type="entry name" value="Outer membrane protein"/>
    <property type="match status" value="1"/>
</dbReference>
<feature type="chain" id="PRO_5045946012" evidence="1">
    <location>
        <begin position="29"/>
        <end position="333"/>
    </location>
</feature>
<dbReference type="Pfam" id="PF09982">
    <property type="entry name" value="LpxR"/>
    <property type="match status" value="1"/>
</dbReference>